<feature type="transmembrane region" description="Helical" evidence="6">
    <location>
        <begin position="12"/>
        <end position="32"/>
    </location>
</feature>
<evidence type="ECO:0000256" key="6">
    <source>
        <dbReference type="SAM" id="Phobius"/>
    </source>
</evidence>
<dbReference type="GO" id="GO:0022857">
    <property type="term" value="F:transmembrane transporter activity"/>
    <property type="evidence" value="ECO:0007669"/>
    <property type="project" value="InterPro"/>
</dbReference>
<dbReference type="Pfam" id="PF02472">
    <property type="entry name" value="ExbD"/>
    <property type="match status" value="1"/>
</dbReference>
<keyword evidence="5 6" id="KW-0472">Membrane</keyword>
<evidence type="ECO:0000256" key="5">
    <source>
        <dbReference type="ARBA" id="ARBA00023136"/>
    </source>
</evidence>
<proteinExistence type="predicted"/>
<keyword evidence="2" id="KW-1003">Cell membrane</keyword>
<dbReference type="EMBL" id="LAZR01000712">
    <property type="protein sequence ID" value="KKN59879.1"/>
    <property type="molecule type" value="Genomic_DNA"/>
</dbReference>
<evidence type="ECO:0000256" key="4">
    <source>
        <dbReference type="ARBA" id="ARBA00022989"/>
    </source>
</evidence>
<reference evidence="7" key="1">
    <citation type="journal article" date="2015" name="Nature">
        <title>Complex archaea that bridge the gap between prokaryotes and eukaryotes.</title>
        <authorList>
            <person name="Spang A."/>
            <person name="Saw J.H."/>
            <person name="Jorgensen S.L."/>
            <person name="Zaremba-Niedzwiedzka K."/>
            <person name="Martijn J."/>
            <person name="Lind A.E."/>
            <person name="van Eijk R."/>
            <person name="Schleper C."/>
            <person name="Guy L."/>
            <person name="Ettema T.J."/>
        </authorList>
    </citation>
    <scope>NUCLEOTIDE SEQUENCE</scope>
</reference>
<dbReference type="AlphaFoldDB" id="A0A0F9RYH2"/>
<organism evidence="7">
    <name type="scientific">marine sediment metagenome</name>
    <dbReference type="NCBI Taxonomy" id="412755"/>
    <lineage>
        <taxon>unclassified sequences</taxon>
        <taxon>metagenomes</taxon>
        <taxon>ecological metagenomes</taxon>
    </lineage>
</organism>
<gene>
    <name evidence="7" type="ORF">LCGC14_0537560</name>
</gene>
<name>A0A0F9RYH2_9ZZZZ</name>
<evidence type="ECO:0008006" key="8">
    <source>
        <dbReference type="Google" id="ProtNLM"/>
    </source>
</evidence>
<protein>
    <recommendedName>
        <fullName evidence="8">Biopolymer transport protein ExbD/TolR</fullName>
    </recommendedName>
</protein>
<dbReference type="InterPro" id="IPR003400">
    <property type="entry name" value="ExbD"/>
</dbReference>
<evidence type="ECO:0000313" key="7">
    <source>
        <dbReference type="EMBL" id="KKN59879.1"/>
    </source>
</evidence>
<evidence type="ECO:0000256" key="2">
    <source>
        <dbReference type="ARBA" id="ARBA00022475"/>
    </source>
</evidence>
<comment type="caution">
    <text evidence="7">The sequence shown here is derived from an EMBL/GenBank/DDBJ whole genome shotgun (WGS) entry which is preliminary data.</text>
</comment>
<keyword evidence="3 6" id="KW-0812">Transmembrane</keyword>
<evidence type="ECO:0000256" key="1">
    <source>
        <dbReference type="ARBA" id="ARBA00004162"/>
    </source>
</evidence>
<evidence type="ECO:0000256" key="3">
    <source>
        <dbReference type="ARBA" id="ARBA00022692"/>
    </source>
</evidence>
<accession>A0A0F9RYH2</accession>
<comment type="subcellular location">
    <subcellularLocation>
        <location evidence="1">Cell membrane</location>
        <topology evidence="1">Single-pass membrane protein</topology>
    </subcellularLocation>
</comment>
<sequence length="131" mass="14609">MQLIEPRPNRPLPIRITPLIDVVFILLVFFMLTSRLLPVDHLELANSTDNRSTVTGEPLPLLTVTQAGEVQWQELTLPIAQLLPELRHAGISEVNLTTAPNAQLSLFTATLGELSRDGIQTHWKRATEETP</sequence>
<keyword evidence="4 6" id="KW-1133">Transmembrane helix</keyword>
<dbReference type="GO" id="GO:0005886">
    <property type="term" value="C:plasma membrane"/>
    <property type="evidence" value="ECO:0007669"/>
    <property type="project" value="UniProtKB-SubCell"/>
</dbReference>